<feature type="transmembrane region" description="Helical" evidence="5">
    <location>
        <begin position="176"/>
        <end position="196"/>
    </location>
</feature>
<evidence type="ECO:0000256" key="1">
    <source>
        <dbReference type="ARBA" id="ARBA00004141"/>
    </source>
</evidence>
<gene>
    <name evidence="6" type="ORF">A2890_02255</name>
</gene>
<dbReference type="InterPro" id="IPR050475">
    <property type="entry name" value="Prenyltransferase_related"/>
</dbReference>
<name>A0A1F4VVP6_UNCKA</name>
<evidence type="ECO:0000256" key="5">
    <source>
        <dbReference type="SAM" id="Phobius"/>
    </source>
</evidence>
<evidence type="ECO:0000256" key="2">
    <source>
        <dbReference type="ARBA" id="ARBA00022692"/>
    </source>
</evidence>
<feature type="transmembrane region" description="Helical" evidence="5">
    <location>
        <begin position="242"/>
        <end position="259"/>
    </location>
</feature>
<evidence type="ECO:0000313" key="7">
    <source>
        <dbReference type="Proteomes" id="UP000176967"/>
    </source>
</evidence>
<feature type="transmembrane region" description="Helical" evidence="5">
    <location>
        <begin position="217"/>
        <end position="236"/>
    </location>
</feature>
<evidence type="ECO:0000256" key="3">
    <source>
        <dbReference type="ARBA" id="ARBA00022989"/>
    </source>
</evidence>
<comment type="subcellular location">
    <subcellularLocation>
        <location evidence="1">Membrane</location>
        <topology evidence="1">Multi-pass membrane protein</topology>
    </subcellularLocation>
</comment>
<organism evidence="6 7">
    <name type="scientific">candidate division WWE3 bacterium RIFCSPLOWO2_01_FULL_53_14</name>
    <dbReference type="NCBI Taxonomy" id="1802628"/>
    <lineage>
        <taxon>Bacteria</taxon>
        <taxon>Katanobacteria</taxon>
    </lineage>
</organism>
<feature type="transmembrane region" description="Helical" evidence="5">
    <location>
        <begin position="104"/>
        <end position="121"/>
    </location>
</feature>
<proteinExistence type="predicted"/>
<sequence length="273" mass="30961">MALHFKWYAVSVANFGKILRVYARLTRVEDYTTFLQFVFGFLLAKNFSATAADLMLLGKTLLVLAPLLYGGIYTLNNIKDAELDKLNPKKKDRPIPAGEVSKEAASWIAMVLVGAGILFSLFLPPQVFPMVLGFLALNILYTFWAKNIPYLSILANSATHVLRLISGMWLAGNLEYWYLAGIWVVLSVGGTVFRYIKEMSEGAIAARPVLKFYTSRSLWRIFYGAMVVLVLFVIFGRFWERIVGIFFLTWHTVGGIGYFHSKTIKKLIDFAWR</sequence>
<dbReference type="PANTHER" id="PTHR42723:SF1">
    <property type="entry name" value="CHLOROPHYLL SYNTHASE, CHLOROPLASTIC"/>
    <property type="match status" value="1"/>
</dbReference>
<reference evidence="6 7" key="1">
    <citation type="journal article" date="2016" name="Nat. Commun.">
        <title>Thousands of microbial genomes shed light on interconnected biogeochemical processes in an aquifer system.</title>
        <authorList>
            <person name="Anantharaman K."/>
            <person name="Brown C.T."/>
            <person name="Hug L.A."/>
            <person name="Sharon I."/>
            <person name="Castelle C.J."/>
            <person name="Probst A.J."/>
            <person name="Thomas B.C."/>
            <person name="Singh A."/>
            <person name="Wilkins M.J."/>
            <person name="Karaoz U."/>
            <person name="Brodie E.L."/>
            <person name="Williams K.H."/>
            <person name="Hubbard S.S."/>
            <person name="Banfield J.F."/>
        </authorList>
    </citation>
    <scope>NUCLEOTIDE SEQUENCE [LARGE SCALE GENOMIC DNA]</scope>
</reference>
<accession>A0A1F4VVP6</accession>
<protein>
    <recommendedName>
        <fullName evidence="8">Prenyltransferase</fullName>
    </recommendedName>
</protein>
<evidence type="ECO:0008006" key="8">
    <source>
        <dbReference type="Google" id="ProtNLM"/>
    </source>
</evidence>
<dbReference type="PANTHER" id="PTHR42723">
    <property type="entry name" value="CHLOROPHYLL SYNTHASE"/>
    <property type="match status" value="1"/>
</dbReference>
<dbReference type="EMBL" id="MEVL01000014">
    <property type="protein sequence ID" value="OGC61264.1"/>
    <property type="molecule type" value="Genomic_DNA"/>
</dbReference>
<keyword evidence="3 5" id="KW-1133">Transmembrane helix</keyword>
<keyword evidence="4 5" id="KW-0472">Membrane</keyword>
<dbReference type="STRING" id="1802628.A2890_02255"/>
<feature type="transmembrane region" description="Helical" evidence="5">
    <location>
        <begin position="54"/>
        <end position="75"/>
    </location>
</feature>
<dbReference type="InterPro" id="IPR044878">
    <property type="entry name" value="UbiA_sf"/>
</dbReference>
<dbReference type="Gene3D" id="1.10.357.140">
    <property type="entry name" value="UbiA prenyltransferase"/>
    <property type="match status" value="1"/>
</dbReference>
<dbReference type="Pfam" id="PF01040">
    <property type="entry name" value="UbiA"/>
    <property type="match status" value="1"/>
</dbReference>
<dbReference type="GO" id="GO:0016020">
    <property type="term" value="C:membrane"/>
    <property type="evidence" value="ECO:0007669"/>
    <property type="project" value="UniProtKB-SubCell"/>
</dbReference>
<dbReference type="Proteomes" id="UP000176967">
    <property type="component" value="Unassembled WGS sequence"/>
</dbReference>
<dbReference type="AlphaFoldDB" id="A0A1F4VVP6"/>
<keyword evidence="2 5" id="KW-0812">Transmembrane</keyword>
<dbReference type="GO" id="GO:0016765">
    <property type="term" value="F:transferase activity, transferring alkyl or aryl (other than methyl) groups"/>
    <property type="evidence" value="ECO:0007669"/>
    <property type="project" value="InterPro"/>
</dbReference>
<feature type="transmembrane region" description="Helical" evidence="5">
    <location>
        <begin position="127"/>
        <end position="144"/>
    </location>
</feature>
<evidence type="ECO:0000313" key="6">
    <source>
        <dbReference type="EMBL" id="OGC61264.1"/>
    </source>
</evidence>
<dbReference type="InterPro" id="IPR000537">
    <property type="entry name" value="UbiA_prenyltransferase"/>
</dbReference>
<comment type="caution">
    <text evidence="6">The sequence shown here is derived from an EMBL/GenBank/DDBJ whole genome shotgun (WGS) entry which is preliminary data.</text>
</comment>
<evidence type="ECO:0000256" key="4">
    <source>
        <dbReference type="ARBA" id="ARBA00023136"/>
    </source>
</evidence>